<dbReference type="SUPFAM" id="SSF50405">
    <property type="entry name" value="Actin-crosslinking proteins"/>
    <property type="match status" value="1"/>
</dbReference>
<sequence length="475" mass="51918">MKISTLVFVAAGVLMCIHSSAQTWQLEWSDEFTNSISPAWGFDIGNGTNGWGNNELEYYRRENATIENGQLVITAKQESFGGYNYTSSKLTTGSTGYNWKYGRIEARIQLPAFQGSWPAFWMLGTNIGTVGWPACGEIDIMEQVNTNNTTHGTIHWDNNGYTSYGGSVNTAVTGYHVYAIEWDASAIKWFVDGVQFHEANILNGINGTAEFHNNFFLILNLAVGGNWPGFTVNNSALPAKMYVDYVRVYKRSTTSTTAPIGSTIWLRGNNNSYVSSENGTVPMMCNRTSVQGWEQFTVVDAGGGKIALRSMNKYVSSENGTASITCNRTTIGDWEKFDWIPTADGKVGLRGNNGRYISSENGVNPMTCTRTAISGWEAFSFGTGAGARMEAASSEEIQEAIENENALTVFPNPSTGTFTIKVSQPSTVSITSASGLQILRSEVQDILPVAKIPSGIYIIRMSNSKRVITKKVVVE</sequence>
<feature type="chain" id="PRO_5012436918" evidence="2">
    <location>
        <begin position="22"/>
        <end position="475"/>
    </location>
</feature>
<evidence type="ECO:0000313" key="5">
    <source>
        <dbReference type="Proteomes" id="UP000190961"/>
    </source>
</evidence>
<dbReference type="CDD" id="cd08023">
    <property type="entry name" value="GH16_laminarinase_like"/>
    <property type="match status" value="1"/>
</dbReference>
<evidence type="ECO:0000259" key="3">
    <source>
        <dbReference type="PROSITE" id="PS51762"/>
    </source>
</evidence>
<name>A0A1T5J5I0_9BACT</name>
<dbReference type="GO" id="GO:0004553">
    <property type="term" value="F:hydrolase activity, hydrolyzing O-glycosyl compounds"/>
    <property type="evidence" value="ECO:0007669"/>
    <property type="project" value="InterPro"/>
</dbReference>
<evidence type="ECO:0000313" key="4">
    <source>
        <dbReference type="EMBL" id="SKC46606.1"/>
    </source>
</evidence>
<dbReference type="InterPro" id="IPR026444">
    <property type="entry name" value="Secre_tail"/>
</dbReference>
<dbReference type="PANTHER" id="PTHR10963">
    <property type="entry name" value="GLYCOSYL HYDROLASE-RELATED"/>
    <property type="match status" value="1"/>
</dbReference>
<dbReference type="Pfam" id="PF00722">
    <property type="entry name" value="Glyco_hydro_16"/>
    <property type="match status" value="1"/>
</dbReference>
<dbReference type="SUPFAM" id="SSF49899">
    <property type="entry name" value="Concanavalin A-like lectins/glucanases"/>
    <property type="match status" value="1"/>
</dbReference>
<dbReference type="Gene3D" id="2.80.10.50">
    <property type="match status" value="1"/>
</dbReference>
<evidence type="ECO:0000256" key="1">
    <source>
        <dbReference type="ARBA" id="ARBA00006865"/>
    </source>
</evidence>
<protein>
    <submittedName>
        <fullName evidence="4">Por secretion system C-terminal sorting domain-containing protein</fullName>
    </submittedName>
</protein>
<dbReference type="InterPro" id="IPR013320">
    <property type="entry name" value="ConA-like_dom_sf"/>
</dbReference>
<dbReference type="Pfam" id="PF18962">
    <property type="entry name" value="Por_Secre_tail"/>
    <property type="match status" value="1"/>
</dbReference>
<feature type="signal peptide" evidence="2">
    <location>
        <begin position="1"/>
        <end position="21"/>
    </location>
</feature>
<feature type="domain" description="GH16" evidence="3">
    <location>
        <begin position="30"/>
        <end position="254"/>
    </location>
</feature>
<dbReference type="AlphaFoldDB" id="A0A1T5J5I0"/>
<dbReference type="CDD" id="cd23342">
    <property type="entry name" value="beta-trefoil_FSCN_ZgPorA-like"/>
    <property type="match status" value="1"/>
</dbReference>
<dbReference type="OrthoDB" id="9776255at2"/>
<dbReference type="PROSITE" id="PS51762">
    <property type="entry name" value="GH16_2"/>
    <property type="match status" value="1"/>
</dbReference>
<proteinExistence type="inferred from homology"/>
<dbReference type="InterPro" id="IPR008999">
    <property type="entry name" value="Actin-crosslinking"/>
</dbReference>
<dbReference type="STRING" id="688867.SAMN05660236_0765"/>
<dbReference type="RefSeq" id="WP_079685365.1">
    <property type="nucleotide sequence ID" value="NZ_FUZU01000001.1"/>
</dbReference>
<keyword evidence="5" id="KW-1185">Reference proteome</keyword>
<dbReference type="PANTHER" id="PTHR10963:SF55">
    <property type="entry name" value="GLYCOSIDE HYDROLASE FAMILY 16 PROTEIN"/>
    <property type="match status" value="1"/>
</dbReference>
<dbReference type="EMBL" id="FUZU01000001">
    <property type="protein sequence ID" value="SKC46606.1"/>
    <property type="molecule type" value="Genomic_DNA"/>
</dbReference>
<dbReference type="InterPro" id="IPR000757">
    <property type="entry name" value="Beta-glucanase-like"/>
</dbReference>
<evidence type="ECO:0000256" key="2">
    <source>
        <dbReference type="SAM" id="SignalP"/>
    </source>
</evidence>
<dbReference type="Gene3D" id="2.60.120.200">
    <property type="match status" value="1"/>
</dbReference>
<gene>
    <name evidence="4" type="ORF">SAMN05660236_0765</name>
</gene>
<keyword evidence="2" id="KW-0732">Signal</keyword>
<dbReference type="InterPro" id="IPR050546">
    <property type="entry name" value="Glycosyl_Hydrlase_16"/>
</dbReference>
<reference evidence="4 5" key="1">
    <citation type="submission" date="2017-02" db="EMBL/GenBank/DDBJ databases">
        <authorList>
            <person name="Peterson S.W."/>
        </authorList>
    </citation>
    <scope>NUCLEOTIDE SEQUENCE [LARGE SCALE GENOMIC DNA]</scope>
    <source>
        <strain evidence="4 5">DSM 25262</strain>
    </source>
</reference>
<comment type="similarity">
    <text evidence="1">Belongs to the glycosyl hydrolase 16 family.</text>
</comment>
<accession>A0A1T5J5I0</accession>
<dbReference type="GO" id="GO:0005975">
    <property type="term" value="P:carbohydrate metabolic process"/>
    <property type="evidence" value="ECO:0007669"/>
    <property type="project" value="InterPro"/>
</dbReference>
<organism evidence="4 5">
    <name type="scientific">Ohtaekwangia koreensis</name>
    <dbReference type="NCBI Taxonomy" id="688867"/>
    <lineage>
        <taxon>Bacteria</taxon>
        <taxon>Pseudomonadati</taxon>
        <taxon>Bacteroidota</taxon>
        <taxon>Cytophagia</taxon>
        <taxon>Cytophagales</taxon>
        <taxon>Fulvivirgaceae</taxon>
        <taxon>Ohtaekwangia</taxon>
    </lineage>
</organism>
<dbReference type="NCBIfam" id="TIGR04183">
    <property type="entry name" value="Por_Secre_tail"/>
    <property type="match status" value="1"/>
</dbReference>
<dbReference type="Proteomes" id="UP000190961">
    <property type="component" value="Unassembled WGS sequence"/>
</dbReference>